<organism evidence="1">
    <name type="scientific">marine sediment metagenome</name>
    <dbReference type="NCBI Taxonomy" id="412755"/>
    <lineage>
        <taxon>unclassified sequences</taxon>
        <taxon>metagenomes</taxon>
        <taxon>ecological metagenomes</taxon>
    </lineage>
</organism>
<accession>A0A0F8Y7N9</accession>
<reference evidence="1" key="1">
    <citation type="journal article" date="2015" name="Nature">
        <title>Complex archaea that bridge the gap between prokaryotes and eukaryotes.</title>
        <authorList>
            <person name="Spang A."/>
            <person name="Saw J.H."/>
            <person name="Jorgensen S.L."/>
            <person name="Zaremba-Niedzwiedzka K."/>
            <person name="Martijn J."/>
            <person name="Lind A.E."/>
            <person name="van Eijk R."/>
            <person name="Schleper C."/>
            <person name="Guy L."/>
            <person name="Ettema T.J."/>
        </authorList>
    </citation>
    <scope>NUCLEOTIDE SEQUENCE</scope>
</reference>
<evidence type="ECO:0000313" key="1">
    <source>
        <dbReference type="EMBL" id="KKK50169.1"/>
    </source>
</evidence>
<comment type="caution">
    <text evidence="1">The sequence shown here is derived from an EMBL/GenBank/DDBJ whole genome shotgun (WGS) entry which is preliminary data.</text>
</comment>
<proteinExistence type="predicted"/>
<feature type="non-terminal residue" evidence="1">
    <location>
        <position position="1"/>
    </location>
</feature>
<gene>
    <name evidence="1" type="ORF">LCGC14_3127700</name>
</gene>
<sequence>QGKLKSMFIFGLVLAFLITLVYASVTTLISPIDNSIDDDGKIDFEVACIPSTSWNVTNATLYTNIGGVWLSNRTLQYTDPVVNSTAYFNFTNIINETPEGAYIWNAECGEKNYTSATVSSGRTSFAGNNTITVRYSDQLITTSPADGTYSSMDMKLMLYVLHALQVVGISPK</sequence>
<name>A0A0F8Y7N9_9ZZZZ</name>
<dbReference type="EMBL" id="LAZR01068156">
    <property type="protein sequence ID" value="KKK50169.1"/>
    <property type="molecule type" value="Genomic_DNA"/>
</dbReference>
<protein>
    <submittedName>
        <fullName evidence="1">Uncharacterized protein</fullName>
    </submittedName>
</protein>
<dbReference type="AlphaFoldDB" id="A0A0F8Y7N9"/>